<dbReference type="PROSITE" id="PS51918">
    <property type="entry name" value="RADICAL_SAM"/>
    <property type="match status" value="1"/>
</dbReference>
<keyword evidence="12" id="KW-1185">Reference proteome</keyword>
<name>A1RYH4_THEPD</name>
<dbReference type="eggNOG" id="arCOG04174">
    <property type="taxonomic scope" value="Archaea"/>
</dbReference>
<dbReference type="CDD" id="cd01335">
    <property type="entry name" value="Radical_SAM"/>
    <property type="match status" value="1"/>
</dbReference>
<evidence type="ECO:0000313" key="12">
    <source>
        <dbReference type="Proteomes" id="UP000000641"/>
    </source>
</evidence>
<dbReference type="NCBIfam" id="TIGR03972">
    <property type="entry name" value="rSAM_TYW1"/>
    <property type="match status" value="1"/>
</dbReference>
<dbReference type="GO" id="GO:0051539">
    <property type="term" value="F:4 iron, 4 sulfur cluster binding"/>
    <property type="evidence" value="ECO:0007669"/>
    <property type="project" value="UniProtKB-UniRule"/>
</dbReference>
<comment type="subunit">
    <text evidence="9">Monomer.</text>
</comment>
<feature type="domain" description="Radical SAM core" evidence="10">
    <location>
        <begin position="52"/>
        <end position="299"/>
    </location>
</feature>
<dbReference type="Proteomes" id="UP000000641">
    <property type="component" value="Chromosome"/>
</dbReference>
<evidence type="ECO:0000256" key="2">
    <source>
        <dbReference type="ARBA" id="ARBA00022691"/>
    </source>
</evidence>
<comment type="cofactor">
    <cofactor evidence="9">
        <name>[4Fe-4S] cluster</name>
        <dbReference type="ChEBI" id="CHEBI:49883"/>
    </cofactor>
    <text evidence="9">Binds 2 [4Fe-4S] clusters. Binds 1 [4Fe-4S] cluster coordinated with 3 cysteines and an exchangeable S-adenosyl-L-methionine.</text>
</comment>
<evidence type="ECO:0000256" key="8">
    <source>
        <dbReference type="ARBA" id="ARBA00049466"/>
    </source>
</evidence>
<feature type="binding site" evidence="9">
    <location>
        <position position="47"/>
    </location>
    <ligand>
        <name>[4Fe-4S] cluster</name>
        <dbReference type="ChEBI" id="CHEBI:49883"/>
        <label>1</label>
    </ligand>
</feature>
<dbReference type="InterPro" id="IPR013785">
    <property type="entry name" value="Aldolase_TIM"/>
</dbReference>
<sequence length="358" mass="41792">MSVSPMQEAQRLDVARYLRAGYKLVGNHSAVAVCRWTRSALRGERLCYKSWYGIQSHRCLQMTPVLNFCDFACKFCWRMHLPGRFKLPPGWRWDEPEDIINGSIVAQRLLLIGFKGNPKVSRERFLEAMFPRHFTISLDGEPSLYPKLAELVKKVKERNFTAFLVTNGSIPIRLEELVKRDAQPTNLYLSLYGPNKEVFTATADPRIPNAWENVLRSLELLDRFTESRTVLRLTMVKDLNMVDPEGYSKLIKLGNPMFVELKGYTWVGESQKRLPISAMPTIEELEKFAKKLEELTGYKVKVEDDKSRVVMLVRDEDVWERNLKMVEEWRARVAKLDESWRSKVEDFTMEEHGKILYY</sequence>
<dbReference type="GO" id="GO:0005737">
    <property type="term" value="C:cytoplasm"/>
    <property type="evidence" value="ECO:0007669"/>
    <property type="project" value="UniProtKB-SubCell"/>
</dbReference>
<proteinExistence type="inferred from homology"/>
<dbReference type="GO" id="GO:0102521">
    <property type="term" value="F:tRNA-4-demethylwyosine synthase activity"/>
    <property type="evidence" value="ECO:0007669"/>
    <property type="project" value="UniProtKB-EC"/>
</dbReference>
<dbReference type="InterPro" id="IPR034556">
    <property type="entry name" value="tRNA_wybutosine-synthase"/>
</dbReference>
<dbReference type="InterPro" id="IPR023993">
    <property type="entry name" value="TYW1_archaea"/>
</dbReference>
<dbReference type="InterPro" id="IPR013917">
    <property type="entry name" value="tRNA_wybutosine-synth"/>
</dbReference>
<dbReference type="KEGG" id="tpe:Tpen_0853"/>
<accession>A1RYH4</accession>
<evidence type="ECO:0000256" key="3">
    <source>
        <dbReference type="ARBA" id="ARBA00022694"/>
    </source>
</evidence>
<feature type="binding site" evidence="9">
    <location>
        <position position="76"/>
    </location>
    <ligand>
        <name>[4Fe-4S] cluster</name>
        <dbReference type="ChEBI" id="CHEBI:49883"/>
        <label>2</label>
        <note>4Fe-4S-S-AdoMet</note>
    </ligand>
</feature>
<dbReference type="InterPro" id="IPR058240">
    <property type="entry name" value="rSAM_sf"/>
</dbReference>
<gene>
    <name evidence="9" type="primary">taw1</name>
    <name evidence="11" type="ordered locus">Tpen_0853</name>
</gene>
<keyword evidence="1 9" id="KW-0004">4Fe-4S</keyword>
<evidence type="ECO:0000256" key="6">
    <source>
        <dbReference type="ARBA" id="ARBA00023014"/>
    </source>
</evidence>
<dbReference type="SFLD" id="SFLDG01071">
    <property type="entry name" value="tRNA_wybutosine-synthesizing"/>
    <property type="match status" value="1"/>
</dbReference>
<evidence type="ECO:0000259" key="10">
    <source>
        <dbReference type="PROSITE" id="PS51918"/>
    </source>
</evidence>
<dbReference type="PANTHER" id="PTHR13930">
    <property type="entry name" value="S-ADENOSYL-L-METHIONINE-DEPENDENT TRNA 4-DEMETHYLWYOSINE SYNTHASE"/>
    <property type="match status" value="1"/>
</dbReference>
<comment type="catalytic activity">
    <reaction evidence="8 9">
        <text>N(1)-methylguanosine(37) in tRNA(Phe) + pyruvate + S-adenosyl-L-methionine = 4-demethylwyosine(37) in tRNA(Phe) + 5'-deoxyadenosine + L-methionine + CO2 + H2O</text>
        <dbReference type="Rhea" id="RHEA:36347"/>
        <dbReference type="Rhea" id="RHEA-COMP:10164"/>
        <dbReference type="Rhea" id="RHEA-COMP:10165"/>
        <dbReference type="ChEBI" id="CHEBI:15361"/>
        <dbReference type="ChEBI" id="CHEBI:15377"/>
        <dbReference type="ChEBI" id="CHEBI:16526"/>
        <dbReference type="ChEBI" id="CHEBI:17319"/>
        <dbReference type="ChEBI" id="CHEBI:57844"/>
        <dbReference type="ChEBI" id="CHEBI:59789"/>
        <dbReference type="ChEBI" id="CHEBI:64315"/>
        <dbReference type="ChEBI" id="CHEBI:73542"/>
        <dbReference type="EC" id="4.1.3.44"/>
    </reaction>
</comment>
<dbReference type="EnsemblBacteria" id="ABL78254">
    <property type="protein sequence ID" value="ABL78254"/>
    <property type="gene ID" value="Tpen_0853"/>
</dbReference>
<evidence type="ECO:0000256" key="7">
    <source>
        <dbReference type="ARBA" id="ARBA00023239"/>
    </source>
</evidence>
<dbReference type="InterPro" id="IPR007197">
    <property type="entry name" value="rSAM"/>
</dbReference>
<dbReference type="SUPFAM" id="SSF102114">
    <property type="entry name" value="Radical SAM enzymes"/>
    <property type="match status" value="1"/>
</dbReference>
<evidence type="ECO:0000256" key="1">
    <source>
        <dbReference type="ARBA" id="ARBA00022485"/>
    </source>
</evidence>
<comment type="subcellular location">
    <subcellularLocation>
        <location evidence="9">Cytoplasm</location>
    </subcellularLocation>
</comment>
<organism evidence="11 12">
    <name type="scientific">Thermofilum pendens (strain DSM 2475 / Hrk 5)</name>
    <dbReference type="NCBI Taxonomy" id="368408"/>
    <lineage>
        <taxon>Archaea</taxon>
        <taxon>Thermoproteota</taxon>
        <taxon>Thermoprotei</taxon>
        <taxon>Thermofilales</taxon>
        <taxon>Thermofilaceae</taxon>
        <taxon>Thermofilum</taxon>
    </lineage>
</organism>
<dbReference type="PANTHER" id="PTHR13930:SF0">
    <property type="entry name" value="S-ADENOSYL-L-METHIONINE-DEPENDENT TRNA 4-DEMETHYLWYOSINE SYNTHASE TYW1-RELATED"/>
    <property type="match status" value="1"/>
</dbReference>
<dbReference type="AlphaFoldDB" id="A1RYH4"/>
<keyword evidence="5 9" id="KW-0408">Iron</keyword>
<keyword evidence="2 9" id="KW-0949">S-adenosyl-L-methionine</keyword>
<dbReference type="GO" id="GO:0008033">
    <property type="term" value="P:tRNA processing"/>
    <property type="evidence" value="ECO:0007669"/>
    <property type="project" value="UniProtKB-UniRule"/>
</dbReference>
<dbReference type="EMBL" id="CP000505">
    <property type="protein sequence ID" value="ABL78254.1"/>
    <property type="molecule type" value="Genomic_DNA"/>
</dbReference>
<comment type="similarity">
    <text evidence="9">Belongs to the TYW1 family.</text>
</comment>
<dbReference type="STRING" id="368408.Tpen_0853"/>
<comment type="function">
    <text evidence="9">Component of the wyosine derivatives biosynthesis pathway that catalyzes the condensation of N-methylguanine with 2 carbon atoms from pyruvate to form the tricyclic 4-demethylwyosine (imG-14) on guanosine-37 of tRNA(Phe).</text>
</comment>
<protein>
    <recommendedName>
        <fullName evidence="9">S-adenosyl-L-methionine-dependent tRNA 4-demethylwyosine synthase</fullName>
        <ecNumber evidence="9">4.1.3.44</ecNumber>
    </recommendedName>
    <alternativeName>
        <fullName evidence="9">tRNA wyosine derivatives biosynthesis protein Taw1</fullName>
    </alternativeName>
</protein>
<keyword evidence="4 9" id="KW-0479">Metal-binding</keyword>
<keyword evidence="9" id="KW-0963">Cytoplasm</keyword>
<keyword evidence="7 9" id="KW-0456">Lyase</keyword>
<dbReference type="Gene3D" id="3.20.20.70">
    <property type="entry name" value="Aldolase class I"/>
    <property type="match status" value="1"/>
</dbReference>
<evidence type="ECO:0000256" key="5">
    <source>
        <dbReference type="ARBA" id="ARBA00023004"/>
    </source>
</evidence>
<evidence type="ECO:0000256" key="9">
    <source>
        <dbReference type="HAMAP-Rule" id="MF_01921"/>
    </source>
</evidence>
<dbReference type="HOGENOM" id="CLU_007952_3_0_2"/>
<feature type="binding site" evidence="9">
    <location>
        <position position="73"/>
    </location>
    <ligand>
        <name>[4Fe-4S] cluster</name>
        <dbReference type="ChEBI" id="CHEBI:49883"/>
        <label>2</label>
        <note>4Fe-4S-S-AdoMet</note>
    </ligand>
</feature>
<evidence type="ECO:0000313" key="11">
    <source>
        <dbReference type="EMBL" id="ABL78254.1"/>
    </source>
</evidence>
<dbReference type="OrthoDB" id="68499at2157"/>
<keyword evidence="3 9" id="KW-0819">tRNA processing</keyword>
<dbReference type="GO" id="GO:0046872">
    <property type="term" value="F:metal ion binding"/>
    <property type="evidence" value="ECO:0007669"/>
    <property type="project" value="UniProtKB-KW"/>
</dbReference>
<dbReference type="SFLD" id="SFLDS00029">
    <property type="entry name" value="Radical_SAM"/>
    <property type="match status" value="1"/>
</dbReference>
<keyword evidence="6 9" id="KW-0411">Iron-sulfur</keyword>
<dbReference type="EC" id="4.1.3.44" evidence="9"/>
<dbReference type="Pfam" id="PF08608">
    <property type="entry name" value="Wyosine_form"/>
    <property type="match status" value="1"/>
</dbReference>
<dbReference type="HAMAP" id="MF_01921">
    <property type="entry name" value="TYW1_archaea"/>
    <property type="match status" value="1"/>
</dbReference>
<dbReference type="SFLD" id="SFLDF00284">
    <property type="entry name" value="tRNA_wybutosine-synthesizing"/>
    <property type="match status" value="1"/>
</dbReference>
<feature type="binding site" evidence="9">
    <location>
        <position position="59"/>
    </location>
    <ligand>
        <name>[4Fe-4S] cluster</name>
        <dbReference type="ChEBI" id="CHEBI:49883"/>
        <label>1</label>
    </ligand>
</feature>
<dbReference type="Pfam" id="PF04055">
    <property type="entry name" value="Radical_SAM"/>
    <property type="match status" value="1"/>
</dbReference>
<reference evidence="12" key="1">
    <citation type="journal article" date="2008" name="J. Bacteriol.">
        <title>Genome sequence of Thermofilum pendens reveals an exceptional loss of biosynthetic pathways without genome reduction.</title>
        <authorList>
            <person name="Anderson I."/>
            <person name="Rodriguez J."/>
            <person name="Susanti D."/>
            <person name="Porat I."/>
            <person name="Reich C."/>
            <person name="Ulrich L.E."/>
            <person name="Elkins J.G."/>
            <person name="Mavromatis K."/>
            <person name="Lykidis A."/>
            <person name="Kim E."/>
            <person name="Thompson L.S."/>
            <person name="Nolan M."/>
            <person name="Land M."/>
            <person name="Copeland A."/>
            <person name="Lapidus A."/>
            <person name="Lucas S."/>
            <person name="Detter C."/>
            <person name="Zhulin I.B."/>
            <person name="Olsen G.J."/>
            <person name="Whitman W."/>
            <person name="Mukhopadhyay B."/>
            <person name="Bristow J."/>
            <person name="Kyrpides N."/>
        </authorList>
    </citation>
    <scope>NUCLEOTIDE SEQUENCE [LARGE SCALE GENOMIC DNA]</scope>
    <source>
        <strain evidence="12">DSM 2475 / Hrk 5</strain>
    </source>
</reference>
<evidence type="ECO:0000256" key="4">
    <source>
        <dbReference type="ARBA" id="ARBA00022723"/>
    </source>
</evidence>
<feature type="binding site" evidence="9">
    <location>
        <position position="69"/>
    </location>
    <ligand>
        <name>[4Fe-4S] cluster</name>
        <dbReference type="ChEBI" id="CHEBI:49883"/>
        <label>2</label>
        <note>4Fe-4S-S-AdoMet</note>
    </ligand>
</feature>
<feature type="binding site" evidence="9">
    <location>
        <position position="34"/>
    </location>
    <ligand>
        <name>[4Fe-4S] cluster</name>
        <dbReference type="ChEBI" id="CHEBI:49883"/>
        <label>1</label>
    </ligand>
</feature>